<dbReference type="PROSITE" id="PS00136">
    <property type="entry name" value="SUBTILASE_ASP"/>
    <property type="match status" value="1"/>
</dbReference>
<keyword evidence="3 5" id="KW-0378">Hydrolase</keyword>
<dbReference type="PROSITE" id="PS51892">
    <property type="entry name" value="SUBTILASE"/>
    <property type="match status" value="1"/>
</dbReference>
<comment type="caution">
    <text evidence="8">The sequence shown here is derived from an EMBL/GenBank/DDBJ whole genome shotgun (WGS) entry which is preliminary data.</text>
</comment>
<feature type="domain" description="Peptidase S8/S53" evidence="7">
    <location>
        <begin position="111"/>
        <end position="367"/>
    </location>
</feature>
<dbReference type="Proteomes" id="UP001220010">
    <property type="component" value="Unassembled WGS sequence"/>
</dbReference>
<evidence type="ECO:0000259" key="7">
    <source>
        <dbReference type="Pfam" id="PF00082"/>
    </source>
</evidence>
<dbReference type="RefSeq" id="WP_316966571.1">
    <property type="nucleotide sequence ID" value="NZ_JARFPK010000020.1"/>
</dbReference>
<dbReference type="EMBL" id="JARFPK010000020">
    <property type="protein sequence ID" value="MDF0590825.1"/>
    <property type="molecule type" value="Genomic_DNA"/>
</dbReference>
<evidence type="ECO:0000313" key="8">
    <source>
        <dbReference type="EMBL" id="MDF0590825.1"/>
    </source>
</evidence>
<proteinExistence type="inferred from homology"/>
<dbReference type="Gene3D" id="3.40.50.200">
    <property type="entry name" value="Peptidase S8/S53 domain"/>
    <property type="match status" value="1"/>
</dbReference>
<keyword evidence="9" id="KW-1185">Reference proteome</keyword>
<protein>
    <submittedName>
        <fullName evidence="8">S8 family serine peptidase</fullName>
    </submittedName>
</protein>
<organism evidence="8 9">
    <name type="scientific">Candidatus Methanocrinis natronophilus</name>
    <dbReference type="NCBI Taxonomy" id="3033396"/>
    <lineage>
        <taxon>Archaea</taxon>
        <taxon>Methanobacteriati</taxon>
        <taxon>Methanobacteriota</taxon>
        <taxon>Stenosarchaea group</taxon>
        <taxon>Methanomicrobia</taxon>
        <taxon>Methanotrichales</taxon>
        <taxon>Methanotrichaceae</taxon>
        <taxon>Methanocrinis</taxon>
    </lineage>
</organism>
<evidence type="ECO:0000256" key="2">
    <source>
        <dbReference type="ARBA" id="ARBA00022670"/>
    </source>
</evidence>
<evidence type="ECO:0000256" key="1">
    <source>
        <dbReference type="ARBA" id="ARBA00011073"/>
    </source>
</evidence>
<feature type="active site" description="Charge relay system" evidence="5">
    <location>
        <position position="120"/>
    </location>
</feature>
<accession>A0ABT5X7Z9</accession>
<sequence length="405" mass="43136">MEEDRMDTENYIILSSREVSTPDRGYIGRAWGAEMFPMRVDRPIVKLEEADLTKRERNYLLNDPSTRAIAKPMPMKLIAPVSRSSNDTVAAKAKKAWGIDAVRASESPFDGTGITVAVLDTGIDPNHPAFKDVNLVQQNFTTEDGNDLHGHGTHCAGTIFGQDVNGIRIGIARHIKKALIGKVLDNDGGSSATIAKAIQWALQEDANVISMSLGIDFPGYVEWLVKEEHFNINAATSIALEEYRANVNLFSELARLVVAHGAFGQGAIIVAASGNESNRPSYEIAVSPPAASTGIIAVGALNKSNQGFIIAEFSNNRANIAAPGVNILSAKAGTSDLISMSGTSMATPHAAGIAALWAQRQLDMTGRVDNQSLMAQLVASGIYAPLAPGWEEDDVGTGIIQAPMS</sequence>
<evidence type="ECO:0000313" key="9">
    <source>
        <dbReference type="Proteomes" id="UP001220010"/>
    </source>
</evidence>
<reference evidence="8 9" key="1">
    <citation type="submission" date="2023-03" db="EMBL/GenBank/DDBJ databases">
        <title>WGS of Methanotrichaceae archaeon Mx.</title>
        <authorList>
            <person name="Sorokin D.Y."/>
            <person name="Merkel A.Y."/>
        </authorList>
    </citation>
    <scope>NUCLEOTIDE SEQUENCE [LARGE SCALE GENOMIC DNA]</scope>
    <source>
        <strain evidence="8 9">Mx</strain>
    </source>
</reference>
<feature type="active site" description="Charge relay system" evidence="5">
    <location>
        <position position="344"/>
    </location>
</feature>
<keyword evidence="2 5" id="KW-0645">Protease</keyword>
<dbReference type="InterPro" id="IPR023828">
    <property type="entry name" value="Peptidase_S8_Ser-AS"/>
</dbReference>
<dbReference type="InterPro" id="IPR036852">
    <property type="entry name" value="Peptidase_S8/S53_dom_sf"/>
</dbReference>
<keyword evidence="4 5" id="KW-0720">Serine protease</keyword>
<feature type="active site" description="Charge relay system" evidence="5">
    <location>
        <position position="151"/>
    </location>
</feature>
<dbReference type="InterPro" id="IPR000209">
    <property type="entry name" value="Peptidase_S8/S53_dom"/>
</dbReference>
<dbReference type="PANTHER" id="PTHR43399:SF4">
    <property type="entry name" value="CELL WALL-ASSOCIATED PROTEASE"/>
    <property type="match status" value="1"/>
</dbReference>
<evidence type="ECO:0000256" key="3">
    <source>
        <dbReference type="ARBA" id="ARBA00022801"/>
    </source>
</evidence>
<dbReference type="PROSITE" id="PS00138">
    <property type="entry name" value="SUBTILASE_SER"/>
    <property type="match status" value="1"/>
</dbReference>
<evidence type="ECO:0000256" key="6">
    <source>
        <dbReference type="RuleBase" id="RU003355"/>
    </source>
</evidence>
<dbReference type="InterPro" id="IPR015500">
    <property type="entry name" value="Peptidase_S8_subtilisin-rel"/>
</dbReference>
<comment type="similarity">
    <text evidence="1 5 6">Belongs to the peptidase S8 family.</text>
</comment>
<dbReference type="SUPFAM" id="SSF52743">
    <property type="entry name" value="Subtilisin-like"/>
    <property type="match status" value="1"/>
</dbReference>
<dbReference type="InterPro" id="IPR023827">
    <property type="entry name" value="Peptidase_S8_Asp-AS"/>
</dbReference>
<name>A0ABT5X7Z9_9EURY</name>
<gene>
    <name evidence="8" type="ORF">P0O15_06535</name>
</gene>
<evidence type="ECO:0000256" key="4">
    <source>
        <dbReference type="ARBA" id="ARBA00022825"/>
    </source>
</evidence>
<dbReference type="CDD" id="cd07480">
    <property type="entry name" value="Peptidases_S8_12"/>
    <property type="match status" value="1"/>
</dbReference>
<dbReference type="PRINTS" id="PR00723">
    <property type="entry name" value="SUBTILISIN"/>
</dbReference>
<dbReference type="PANTHER" id="PTHR43399">
    <property type="entry name" value="SUBTILISIN-RELATED"/>
    <property type="match status" value="1"/>
</dbReference>
<dbReference type="InterPro" id="IPR051048">
    <property type="entry name" value="Peptidase_S8/S53_subtilisin"/>
</dbReference>
<dbReference type="Pfam" id="PF00082">
    <property type="entry name" value="Peptidase_S8"/>
    <property type="match status" value="1"/>
</dbReference>
<evidence type="ECO:0000256" key="5">
    <source>
        <dbReference type="PROSITE-ProRule" id="PRU01240"/>
    </source>
</evidence>